<organism evidence="2 3">
    <name type="scientific">Kribbella voronezhensis</name>
    <dbReference type="NCBI Taxonomy" id="2512212"/>
    <lineage>
        <taxon>Bacteria</taxon>
        <taxon>Bacillati</taxon>
        <taxon>Actinomycetota</taxon>
        <taxon>Actinomycetes</taxon>
        <taxon>Propionibacteriales</taxon>
        <taxon>Kribbellaceae</taxon>
        <taxon>Kribbella</taxon>
    </lineage>
</organism>
<keyword evidence="2" id="KW-0489">Methyltransferase</keyword>
<dbReference type="GO" id="GO:0008168">
    <property type="term" value="F:methyltransferase activity"/>
    <property type="evidence" value="ECO:0007669"/>
    <property type="project" value="UniProtKB-KW"/>
</dbReference>
<proteinExistence type="predicted"/>
<dbReference type="EMBL" id="SOCE01000001">
    <property type="protein sequence ID" value="TDU90063.1"/>
    <property type="molecule type" value="Genomic_DNA"/>
</dbReference>
<dbReference type="CDD" id="cd02440">
    <property type="entry name" value="AdoMet_MTases"/>
    <property type="match status" value="1"/>
</dbReference>
<accession>A0A4V3FKG2</accession>
<protein>
    <submittedName>
        <fullName evidence="2">Methyltransferase family protein</fullName>
    </submittedName>
</protein>
<dbReference type="GO" id="GO:0032259">
    <property type="term" value="P:methylation"/>
    <property type="evidence" value="ECO:0007669"/>
    <property type="project" value="UniProtKB-KW"/>
</dbReference>
<dbReference type="SUPFAM" id="SSF53335">
    <property type="entry name" value="S-adenosyl-L-methionine-dependent methyltransferases"/>
    <property type="match status" value="1"/>
</dbReference>
<keyword evidence="3" id="KW-1185">Reference proteome</keyword>
<evidence type="ECO:0000259" key="1">
    <source>
        <dbReference type="Pfam" id="PF13649"/>
    </source>
</evidence>
<sequence>MTISSGNIAAVDDTYMDGVRVSYDTVAADYAKLVVSGGPSEVPLLTYFGSLVGAGGEVLDVGCGPGRVTALLRSLGLSAFGIDLSPGMVEVARRDFPGVRFEVGSMTALDLPDDKLGGIVSWWSTVHLPADELATAFAEFHRVLRPGGQLLVGFHVGTGSTHKTSGYGGHPMSLDVYRRTPDELSAVGTAAGFTVHSSFVTALDSERQGACLFFAKPDNSVAES</sequence>
<evidence type="ECO:0000313" key="2">
    <source>
        <dbReference type="EMBL" id="TDU90063.1"/>
    </source>
</evidence>
<dbReference type="Gene3D" id="3.40.50.150">
    <property type="entry name" value="Vaccinia Virus protein VP39"/>
    <property type="match status" value="1"/>
</dbReference>
<gene>
    <name evidence="2" type="ORF">EV138_3646</name>
</gene>
<dbReference type="Proteomes" id="UP000295151">
    <property type="component" value="Unassembled WGS sequence"/>
</dbReference>
<dbReference type="PANTHER" id="PTHR42912">
    <property type="entry name" value="METHYLTRANSFERASE"/>
    <property type="match status" value="1"/>
</dbReference>
<name>A0A4V3FKG2_9ACTN</name>
<reference evidence="2 3" key="1">
    <citation type="submission" date="2019-03" db="EMBL/GenBank/DDBJ databases">
        <title>Genomic Encyclopedia of Type Strains, Phase III (KMG-III): the genomes of soil and plant-associated and newly described type strains.</title>
        <authorList>
            <person name="Whitman W."/>
        </authorList>
    </citation>
    <scope>NUCLEOTIDE SEQUENCE [LARGE SCALE GENOMIC DNA]</scope>
    <source>
        <strain evidence="2 3">VKM Ac-2575</strain>
    </source>
</reference>
<dbReference type="Pfam" id="PF13649">
    <property type="entry name" value="Methyltransf_25"/>
    <property type="match status" value="1"/>
</dbReference>
<dbReference type="RefSeq" id="WP_238158204.1">
    <property type="nucleotide sequence ID" value="NZ_SOCE01000001.1"/>
</dbReference>
<evidence type="ECO:0000313" key="3">
    <source>
        <dbReference type="Proteomes" id="UP000295151"/>
    </source>
</evidence>
<dbReference type="InterPro" id="IPR041698">
    <property type="entry name" value="Methyltransf_25"/>
</dbReference>
<feature type="domain" description="Methyltransferase" evidence="1">
    <location>
        <begin position="58"/>
        <end position="148"/>
    </location>
</feature>
<dbReference type="InterPro" id="IPR029063">
    <property type="entry name" value="SAM-dependent_MTases_sf"/>
</dbReference>
<dbReference type="AlphaFoldDB" id="A0A4V3FKG2"/>
<keyword evidence="2" id="KW-0808">Transferase</keyword>
<dbReference type="InterPro" id="IPR050508">
    <property type="entry name" value="Methyltransf_Superfamily"/>
</dbReference>
<comment type="caution">
    <text evidence="2">The sequence shown here is derived from an EMBL/GenBank/DDBJ whole genome shotgun (WGS) entry which is preliminary data.</text>
</comment>